<proteinExistence type="predicted"/>
<name>A0A1V6PKM3_9EURO</name>
<dbReference type="Proteomes" id="UP000191672">
    <property type="component" value="Unassembled WGS sequence"/>
</dbReference>
<evidence type="ECO:0000256" key="1">
    <source>
        <dbReference type="SAM" id="MobiDB-lite"/>
    </source>
</evidence>
<evidence type="ECO:0000313" key="2">
    <source>
        <dbReference type="EMBL" id="OQD77433.1"/>
    </source>
</evidence>
<feature type="region of interest" description="Disordered" evidence="1">
    <location>
        <begin position="1"/>
        <end position="47"/>
    </location>
</feature>
<keyword evidence="3" id="KW-1185">Reference proteome</keyword>
<evidence type="ECO:0000313" key="3">
    <source>
        <dbReference type="Proteomes" id="UP000191672"/>
    </source>
</evidence>
<feature type="compositionally biased region" description="Basic and acidic residues" evidence="1">
    <location>
        <begin position="7"/>
        <end position="16"/>
    </location>
</feature>
<accession>A0A1V6PKM3</accession>
<gene>
    <name evidence="2" type="ORF">PENANT_c102G01877</name>
</gene>
<feature type="region of interest" description="Disordered" evidence="1">
    <location>
        <begin position="143"/>
        <end position="169"/>
    </location>
</feature>
<organism evidence="2 3">
    <name type="scientific">Penicillium antarcticum</name>
    <dbReference type="NCBI Taxonomy" id="416450"/>
    <lineage>
        <taxon>Eukaryota</taxon>
        <taxon>Fungi</taxon>
        <taxon>Dikarya</taxon>
        <taxon>Ascomycota</taxon>
        <taxon>Pezizomycotina</taxon>
        <taxon>Eurotiomycetes</taxon>
        <taxon>Eurotiomycetidae</taxon>
        <taxon>Eurotiales</taxon>
        <taxon>Aspergillaceae</taxon>
        <taxon>Penicillium</taxon>
    </lineage>
</organism>
<dbReference type="AlphaFoldDB" id="A0A1V6PKM3"/>
<reference evidence="3" key="1">
    <citation type="journal article" date="2017" name="Nat. Microbiol.">
        <title>Global analysis of biosynthetic gene clusters reveals vast potential of secondary metabolite production in Penicillium species.</title>
        <authorList>
            <person name="Nielsen J.C."/>
            <person name="Grijseels S."/>
            <person name="Prigent S."/>
            <person name="Ji B."/>
            <person name="Dainat J."/>
            <person name="Nielsen K.F."/>
            <person name="Frisvad J.C."/>
            <person name="Workman M."/>
            <person name="Nielsen J."/>
        </authorList>
    </citation>
    <scope>NUCLEOTIDE SEQUENCE [LARGE SCALE GENOMIC DNA]</scope>
    <source>
        <strain evidence="3">IBT 31811</strain>
    </source>
</reference>
<comment type="caution">
    <text evidence="2">The sequence shown here is derived from an EMBL/GenBank/DDBJ whole genome shotgun (WGS) entry which is preliminary data.</text>
</comment>
<protein>
    <submittedName>
        <fullName evidence="2">Uncharacterized protein</fullName>
    </submittedName>
</protein>
<dbReference type="EMBL" id="MDYN01000102">
    <property type="protein sequence ID" value="OQD77433.1"/>
    <property type="molecule type" value="Genomic_DNA"/>
</dbReference>
<sequence length="169" mass="18061">MPQIDRLTPRLQKELDSIDPWDAEFPPAVASDIDHTSTDTASTGSENAYDIRSQIGPWNAEFPSLGLGNDGIDPLNAEFPHLLAFNTDHTSTDIPSTGSENGYTRSQTDTLGVGFPSLGLGNNAIDPLNAEFPPLLAFDTNPTSTDLPSTSSGIVFDTTSQTHHTSANF</sequence>